<sequence length="378" mass="42182">MSILGKFKSTINRPQPPPRAGGKGTSDWPAEDYDDDDDGDTYEPPPSERQTMKMAFPPSEEDNIYLDTLDPSKPPPRLPKNTRPFSPLASKGRITDSSMRPAPKNLPEENLSESDEDVYLIPSEDQTEEADWSQPVAAYPPIVHRAHKPPMPSAVPILPIKSSSLVKPPLPRMKSTDVSSSPPDHEQGRRSSWPVKPAPPPPQVKPVKLVLPSPVSPKHPIGKGAFQQQSEVKASTAQQVTREDLCHQLKNFFQTPNTQEFGLQGREWFAGNCDRKTAEAALTRVNKDGAFLLRNSSGQETKQPYTLAVLFQKKVYNIPVRYMEYSQQYALGKEGKKSEEYFSKVTDIIDYHSRNPIMLIDSKTNAKNSVCLTHPTTV</sequence>
<feature type="non-terminal residue" evidence="5">
    <location>
        <position position="1"/>
    </location>
</feature>
<dbReference type="EMBL" id="JAATIS010000220">
    <property type="protein sequence ID" value="KAG2469409.1"/>
    <property type="molecule type" value="Genomic_DNA"/>
</dbReference>
<feature type="compositionally biased region" description="Acidic residues" evidence="3">
    <location>
        <begin position="29"/>
        <end position="41"/>
    </location>
</feature>
<feature type="domain" description="SH2" evidence="4">
    <location>
        <begin position="268"/>
        <end position="376"/>
    </location>
</feature>
<gene>
    <name evidence="5" type="primary">Blnk_1</name>
    <name evidence="5" type="ORF">GTO96_0004126</name>
</gene>
<keyword evidence="6" id="KW-1185">Reference proteome</keyword>
<dbReference type="Proteomes" id="UP000886611">
    <property type="component" value="Unassembled WGS sequence"/>
</dbReference>
<dbReference type="FunFam" id="3.30.505.10:FF:000016">
    <property type="entry name" value="B-cell linker protein isoform 2"/>
    <property type="match status" value="1"/>
</dbReference>
<dbReference type="SMART" id="SM00252">
    <property type="entry name" value="SH2"/>
    <property type="match status" value="1"/>
</dbReference>
<keyword evidence="1 2" id="KW-0727">SH2 domain</keyword>
<dbReference type="GO" id="GO:0035556">
    <property type="term" value="P:intracellular signal transduction"/>
    <property type="evidence" value="ECO:0007669"/>
    <property type="project" value="TreeGrafter"/>
</dbReference>
<dbReference type="GO" id="GO:0007169">
    <property type="term" value="P:cell surface receptor protein tyrosine kinase signaling pathway"/>
    <property type="evidence" value="ECO:0007669"/>
    <property type="project" value="TreeGrafter"/>
</dbReference>
<evidence type="ECO:0000259" key="4">
    <source>
        <dbReference type="PROSITE" id="PS50001"/>
    </source>
</evidence>
<accession>A0A8X8BWP7</accession>
<organism evidence="5 6">
    <name type="scientific">Polypterus senegalus</name>
    <name type="common">Senegal bichir</name>
    <dbReference type="NCBI Taxonomy" id="55291"/>
    <lineage>
        <taxon>Eukaryota</taxon>
        <taxon>Metazoa</taxon>
        <taxon>Chordata</taxon>
        <taxon>Craniata</taxon>
        <taxon>Vertebrata</taxon>
        <taxon>Euteleostomi</taxon>
        <taxon>Actinopterygii</taxon>
        <taxon>Polypteriformes</taxon>
        <taxon>Polypteridae</taxon>
        <taxon>Polypterus</taxon>
    </lineage>
</organism>
<dbReference type="InterPro" id="IPR000980">
    <property type="entry name" value="SH2"/>
</dbReference>
<dbReference type="Gene3D" id="3.30.505.10">
    <property type="entry name" value="SH2 domain"/>
    <property type="match status" value="1"/>
</dbReference>
<evidence type="ECO:0000313" key="5">
    <source>
        <dbReference type="EMBL" id="KAG2469409.1"/>
    </source>
</evidence>
<evidence type="ECO:0000256" key="1">
    <source>
        <dbReference type="ARBA" id="ARBA00022999"/>
    </source>
</evidence>
<evidence type="ECO:0000313" key="6">
    <source>
        <dbReference type="Proteomes" id="UP000886611"/>
    </source>
</evidence>
<dbReference type="SUPFAM" id="SSF55550">
    <property type="entry name" value="SH2 domain"/>
    <property type="match status" value="1"/>
</dbReference>
<comment type="caution">
    <text evidence="5">The sequence shown here is derived from an EMBL/GenBank/DDBJ whole genome shotgun (WGS) entry which is preliminary data.</text>
</comment>
<name>A0A8X8BWP7_POLSE</name>
<evidence type="ECO:0000256" key="3">
    <source>
        <dbReference type="SAM" id="MobiDB-lite"/>
    </source>
</evidence>
<evidence type="ECO:0000256" key="2">
    <source>
        <dbReference type="PROSITE-ProRule" id="PRU00191"/>
    </source>
</evidence>
<dbReference type="PROSITE" id="PS50001">
    <property type="entry name" value="SH2"/>
    <property type="match status" value="1"/>
</dbReference>
<protein>
    <submittedName>
        <fullName evidence="5">BLNK protein</fullName>
    </submittedName>
</protein>
<dbReference type="InterPro" id="IPR051751">
    <property type="entry name" value="Immunoreceptor_sig_adapters"/>
</dbReference>
<dbReference type="Pfam" id="PF00017">
    <property type="entry name" value="SH2"/>
    <property type="match status" value="1"/>
</dbReference>
<dbReference type="AlphaFoldDB" id="A0A8X8BWP7"/>
<dbReference type="PANTHER" id="PTHR14098:SF17">
    <property type="entry name" value="B-CELL LINKER PROTEIN"/>
    <property type="match status" value="1"/>
</dbReference>
<dbReference type="PANTHER" id="PTHR14098">
    <property type="entry name" value="SH2 DOMAIN CONTAINING PROTEIN"/>
    <property type="match status" value="1"/>
</dbReference>
<dbReference type="OrthoDB" id="10044490at2759"/>
<proteinExistence type="predicted"/>
<feature type="region of interest" description="Disordered" evidence="3">
    <location>
        <begin position="1"/>
        <end position="116"/>
    </location>
</feature>
<dbReference type="GO" id="GO:0005737">
    <property type="term" value="C:cytoplasm"/>
    <property type="evidence" value="ECO:0007669"/>
    <property type="project" value="UniProtKB-ARBA"/>
</dbReference>
<feature type="non-terminal residue" evidence="5">
    <location>
        <position position="378"/>
    </location>
</feature>
<dbReference type="InterPro" id="IPR036860">
    <property type="entry name" value="SH2_dom_sf"/>
</dbReference>
<reference evidence="5 6" key="1">
    <citation type="journal article" date="2021" name="Cell">
        <title>Tracing the genetic footprints of vertebrate landing in non-teleost ray-finned fishes.</title>
        <authorList>
            <person name="Bi X."/>
            <person name="Wang K."/>
            <person name="Yang L."/>
            <person name="Pan H."/>
            <person name="Jiang H."/>
            <person name="Wei Q."/>
            <person name="Fang M."/>
            <person name="Yu H."/>
            <person name="Zhu C."/>
            <person name="Cai Y."/>
            <person name="He Y."/>
            <person name="Gan X."/>
            <person name="Zeng H."/>
            <person name="Yu D."/>
            <person name="Zhu Y."/>
            <person name="Jiang H."/>
            <person name="Qiu Q."/>
            <person name="Yang H."/>
            <person name="Zhang Y.E."/>
            <person name="Wang W."/>
            <person name="Zhu M."/>
            <person name="He S."/>
            <person name="Zhang G."/>
        </authorList>
    </citation>
    <scope>NUCLEOTIDE SEQUENCE [LARGE SCALE GENOMIC DNA]</scope>
    <source>
        <strain evidence="5">Bchr_013</strain>
    </source>
</reference>
<feature type="region of interest" description="Disordered" evidence="3">
    <location>
        <begin position="166"/>
        <end position="203"/>
    </location>
</feature>